<keyword evidence="2 8" id="KW-0699">rRNA-binding</keyword>
<comment type="subunit">
    <text evidence="7 8">Part of the 30S ribosomal subunit. Contacts proteins S5 and S12.</text>
</comment>
<gene>
    <name evidence="8" type="primary">rpsH</name>
    <name evidence="10" type="ORF">SAMN05660330_02261</name>
</gene>
<dbReference type="PROSITE" id="PS00053">
    <property type="entry name" value="RIBOSOMAL_S8"/>
    <property type="match status" value="1"/>
</dbReference>
<dbReference type="AlphaFoldDB" id="A0A1H0RBU0"/>
<evidence type="ECO:0000256" key="6">
    <source>
        <dbReference type="ARBA" id="ARBA00035258"/>
    </source>
</evidence>
<evidence type="ECO:0000256" key="3">
    <source>
        <dbReference type="ARBA" id="ARBA00022884"/>
    </source>
</evidence>
<dbReference type="InterPro" id="IPR035987">
    <property type="entry name" value="Ribosomal_uS8_sf"/>
</dbReference>
<proteinExistence type="inferred from homology"/>
<evidence type="ECO:0000256" key="9">
    <source>
        <dbReference type="RuleBase" id="RU003660"/>
    </source>
</evidence>
<dbReference type="HAMAP" id="MF_01302_B">
    <property type="entry name" value="Ribosomal_uS8_B"/>
    <property type="match status" value="1"/>
</dbReference>
<dbReference type="GO" id="GO:0006412">
    <property type="term" value="P:translation"/>
    <property type="evidence" value="ECO:0007669"/>
    <property type="project" value="UniProtKB-UniRule"/>
</dbReference>
<evidence type="ECO:0000256" key="1">
    <source>
        <dbReference type="ARBA" id="ARBA00006471"/>
    </source>
</evidence>
<dbReference type="NCBIfam" id="NF001109">
    <property type="entry name" value="PRK00136.1"/>
    <property type="match status" value="1"/>
</dbReference>
<name>A0A1H0RBU0_9BACT</name>
<evidence type="ECO:0000313" key="10">
    <source>
        <dbReference type="EMBL" id="SDP26850.1"/>
    </source>
</evidence>
<dbReference type="Gene3D" id="3.30.1490.10">
    <property type="match status" value="1"/>
</dbReference>
<evidence type="ECO:0000256" key="2">
    <source>
        <dbReference type="ARBA" id="ARBA00022730"/>
    </source>
</evidence>
<reference evidence="10 11" key="1">
    <citation type="submission" date="2016-10" db="EMBL/GenBank/DDBJ databases">
        <authorList>
            <person name="de Groot N.N."/>
        </authorList>
    </citation>
    <scope>NUCLEOTIDE SEQUENCE [LARGE SCALE GENOMIC DNA]</scope>
    <source>
        <strain evidence="10 11">DSM 12130</strain>
    </source>
</reference>
<dbReference type="GO" id="GO:0019843">
    <property type="term" value="F:rRNA binding"/>
    <property type="evidence" value="ECO:0007669"/>
    <property type="project" value="UniProtKB-UniRule"/>
</dbReference>
<dbReference type="STRING" id="91360.SAMN05660330_02261"/>
<dbReference type="GO" id="GO:0005737">
    <property type="term" value="C:cytoplasm"/>
    <property type="evidence" value="ECO:0007669"/>
    <property type="project" value="UniProtKB-ARBA"/>
</dbReference>
<dbReference type="FunFam" id="3.30.1490.10:FF:000001">
    <property type="entry name" value="30S ribosomal protein S8"/>
    <property type="match status" value="1"/>
</dbReference>
<dbReference type="SUPFAM" id="SSF56047">
    <property type="entry name" value="Ribosomal protein S8"/>
    <property type="match status" value="1"/>
</dbReference>
<dbReference type="FunFam" id="3.30.1370.30:FF:000002">
    <property type="entry name" value="30S ribosomal protein S8"/>
    <property type="match status" value="1"/>
</dbReference>
<organism evidence="10 11">
    <name type="scientific">Desulforhopalus singaporensis</name>
    <dbReference type="NCBI Taxonomy" id="91360"/>
    <lineage>
        <taxon>Bacteria</taxon>
        <taxon>Pseudomonadati</taxon>
        <taxon>Thermodesulfobacteriota</taxon>
        <taxon>Desulfobulbia</taxon>
        <taxon>Desulfobulbales</taxon>
        <taxon>Desulfocapsaceae</taxon>
        <taxon>Desulforhopalus</taxon>
    </lineage>
</organism>
<dbReference type="Gene3D" id="3.30.1370.30">
    <property type="match status" value="1"/>
</dbReference>
<dbReference type="PANTHER" id="PTHR11758">
    <property type="entry name" value="40S RIBOSOMAL PROTEIN S15A"/>
    <property type="match status" value="1"/>
</dbReference>
<sequence>MSMSDPLADMLTRIRNAVMARYDSVEMPNSSIKADVARVLKEEGYISDFTVREGNVQGVIKIDLKYGPENESVISGIKRISKPGLRKYSKADAIPEVLNGLGIAIISTSKGVVTDKKARELNAGGEIICEVW</sequence>
<evidence type="ECO:0000313" key="11">
    <source>
        <dbReference type="Proteomes" id="UP000199073"/>
    </source>
</evidence>
<evidence type="ECO:0000256" key="8">
    <source>
        <dbReference type="HAMAP-Rule" id="MF_01302"/>
    </source>
</evidence>
<keyword evidence="4 8" id="KW-0689">Ribosomal protein</keyword>
<comment type="similarity">
    <text evidence="1 8 9">Belongs to the universal ribosomal protein uS8 family.</text>
</comment>
<dbReference type="OrthoDB" id="9802617at2"/>
<evidence type="ECO:0000256" key="7">
    <source>
        <dbReference type="ARBA" id="ARBA00046740"/>
    </source>
</evidence>
<keyword evidence="5 8" id="KW-0687">Ribonucleoprotein</keyword>
<accession>A0A1H0RBU0</accession>
<dbReference type="InterPro" id="IPR047863">
    <property type="entry name" value="Ribosomal_uS8_CS"/>
</dbReference>
<keyword evidence="3 8" id="KW-0694">RNA-binding</keyword>
<dbReference type="InterPro" id="IPR000630">
    <property type="entry name" value="Ribosomal_uS8"/>
</dbReference>
<dbReference type="GO" id="GO:0003735">
    <property type="term" value="F:structural constituent of ribosome"/>
    <property type="evidence" value="ECO:0007669"/>
    <property type="project" value="InterPro"/>
</dbReference>
<dbReference type="GO" id="GO:1990904">
    <property type="term" value="C:ribonucleoprotein complex"/>
    <property type="evidence" value="ECO:0007669"/>
    <property type="project" value="UniProtKB-KW"/>
</dbReference>
<evidence type="ECO:0000256" key="4">
    <source>
        <dbReference type="ARBA" id="ARBA00022980"/>
    </source>
</evidence>
<dbReference type="GO" id="GO:0005840">
    <property type="term" value="C:ribosome"/>
    <property type="evidence" value="ECO:0007669"/>
    <property type="project" value="UniProtKB-KW"/>
</dbReference>
<dbReference type="EMBL" id="FNJI01000014">
    <property type="protein sequence ID" value="SDP26850.1"/>
    <property type="molecule type" value="Genomic_DNA"/>
</dbReference>
<evidence type="ECO:0000256" key="5">
    <source>
        <dbReference type="ARBA" id="ARBA00023274"/>
    </source>
</evidence>
<protein>
    <recommendedName>
        <fullName evidence="6 8">Small ribosomal subunit protein uS8</fullName>
    </recommendedName>
</protein>
<comment type="function">
    <text evidence="8">One of the primary rRNA binding proteins, it binds directly to 16S rRNA central domain where it helps coordinate assembly of the platform of the 30S subunit.</text>
</comment>
<dbReference type="Proteomes" id="UP000199073">
    <property type="component" value="Unassembled WGS sequence"/>
</dbReference>
<keyword evidence="11" id="KW-1185">Reference proteome</keyword>
<dbReference type="Pfam" id="PF00410">
    <property type="entry name" value="Ribosomal_S8"/>
    <property type="match status" value="1"/>
</dbReference>
<dbReference type="RefSeq" id="WP_092222840.1">
    <property type="nucleotide sequence ID" value="NZ_FNJI01000014.1"/>
</dbReference>